<feature type="domain" description="ABC transporter" evidence="5">
    <location>
        <begin position="6"/>
        <end position="249"/>
    </location>
</feature>
<evidence type="ECO:0000256" key="4">
    <source>
        <dbReference type="ARBA" id="ARBA00022840"/>
    </source>
</evidence>
<dbReference type="AlphaFoldDB" id="A0A1C6SD44"/>
<evidence type="ECO:0000313" key="7">
    <source>
        <dbReference type="Proteomes" id="UP000198906"/>
    </source>
</evidence>
<dbReference type="CDD" id="cd03215">
    <property type="entry name" value="ABC_Carb_Monos_II"/>
    <property type="match status" value="1"/>
</dbReference>
<accession>A0A1C6SD44</accession>
<dbReference type="Pfam" id="PF00005">
    <property type="entry name" value="ABC_tran"/>
    <property type="match status" value="2"/>
</dbReference>
<proteinExistence type="predicted"/>
<dbReference type="PROSITE" id="PS00211">
    <property type="entry name" value="ABC_TRANSPORTER_1"/>
    <property type="match status" value="1"/>
</dbReference>
<name>A0A1C6SD44_9ACTN</name>
<dbReference type="InterPro" id="IPR003593">
    <property type="entry name" value="AAA+_ATPase"/>
</dbReference>
<dbReference type="InterPro" id="IPR017871">
    <property type="entry name" value="ABC_transporter-like_CS"/>
</dbReference>
<evidence type="ECO:0000259" key="5">
    <source>
        <dbReference type="PROSITE" id="PS50893"/>
    </source>
</evidence>
<dbReference type="PANTHER" id="PTHR43790:SF9">
    <property type="entry name" value="GALACTOFURANOSE TRANSPORTER ATP-BINDING PROTEIN YTFR"/>
    <property type="match status" value="1"/>
</dbReference>
<reference evidence="7" key="1">
    <citation type="submission" date="2016-06" db="EMBL/GenBank/DDBJ databases">
        <authorList>
            <person name="Varghese N."/>
        </authorList>
    </citation>
    <scope>NUCLEOTIDE SEQUENCE [LARGE SCALE GENOMIC DNA]</scope>
    <source>
        <strain evidence="7">DSM 46123</strain>
    </source>
</reference>
<dbReference type="PROSITE" id="PS50893">
    <property type="entry name" value="ABC_TRANSPORTER_2"/>
    <property type="match status" value="2"/>
</dbReference>
<protein>
    <submittedName>
        <fullName evidence="6">Nucleoside ABC transporter ATP-binding protein</fullName>
    </submittedName>
</protein>
<keyword evidence="2" id="KW-0677">Repeat</keyword>
<feature type="domain" description="ABC transporter" evidence="5">
    <location>
        <begin position="266"/>
        <end position="507"/>
    </location>
</feature>
<evidence type="ECO:0000256" key="3">
    <source>
        <dbReference type="ARBA" id="ARBA00022741"/>
    </source>
</evidence>
<evidence type="ECO:0000256" key="1">
    <source>
        <dbReference type="ARBA" id="ARBA00022448"/>
    </source>
</evidence>
<dbReference type="GO" id="GO:0005524">
    <property type="term" value="F:ATP binding"/>
    <property type="evidence" value="ECO:0007669"/>
    <property type="project" value="UniProtKB-KW"/>
</dbReference>
<dbReference type="InterPro" id="IPR003439">
    <property type="entry name" value="ABC_transporter-like_ATP-bd"/>
</dbReference>
<dbReference type="SMART" id="SM00382">
    <property type="entry name" value="AAA"/>
    <property type="match status" value="1"/>
</dbReference>
<dbReference type="EMBL" id="FMHU01000002">
    <property type="protein sequence ID" value="SCL27418.1"/>
    <property type="molecule type" value="Genomic_DNA"/>
</dbReference>
<dbReference type="InterPro" id="IPR027417">
    <property type="entry name" value="P-loop_NTPase"/>
</dbReference>
<keyword evidence="1" id="KW-0813">Transport</keyword>
<dbReference type="PANTHER" id="PTHR43790">
    <property type="entry name" value="CARBOHYDRATE TRANSPORT ATP-BINDING PROTEIN MG119-RELATED"/>
    <property type="match status" value="1"/>
</dbReference>
<evidence type="ECO:0000256" key="2">
    <source>
        <dbReference type="ARBA" id="ARBA00022737"/>
    </source>
</evidence>
<gene>
    <name evidence="6" type="ORF">GA0074694_4806</name>
</gene>
<dbReference type="CDD" id="cd03216">
    <property type="entry name" value="ABC_Carb_Monos_I"/>
    <property type="match status" value="1"/>
</dbReference>
<dbReference type="SUPFAM" id="SSF52540">
    <property type="entry name" value="P-loop containing nucleoside triphosphate hydrolases"/>
    <property type="match status" value="2"/>
</dbReference>
<sequence length="509" mass="55152">MTVATLEMRGISKQFGGRYANEHVDFAVMPGEIHALIGENGAGKTTLMNIASGLYRQDEGHVLVEGDTRDWADPLEALEGGVAMVHQTFMLVDTLTVAENVALGSRKGLGHSSRDQLAQEIVAVADEFGIPMGRASDTGVNWTSRRGRDLSPSEKQRVAILSALYRHSKLLILDEPTSVLSPEETKSFFDVLRKLKAAGLAIVFISHKVREVLELCDKVTVMRGGRVVAAANVDELDDESLAALMVGRDIHPALRTTSTVRPTEVLRVSDLWAKGDRGAWALKGVGLSLRQGEILGVAGVDGSGQHELVECLAGLRPWERGDVEFVGTGSSAGGPRRVSHVPANPRREGLILDSDAAWNIGLRHIDEPEARRAWGLIVNTGYFSRLADRLISDYDVRNCRPTTRVADLSGGNLQKLLLGRELTLPRDVALVVNPTTGLDIGAIETIRKQILRSAESGTAILLVSNELEELLALSDRIAVFYNGEIAGEIDRAHADRGSIGRLMSGLHRE</sequence>
<keyword evidence="4 6" id="KW-0067">ATP-binding</keyword>
<organism evidence="6 7">
    <name type="scientific">Micromonospora inyonensis</name>
    <dbReference type="NCBI Taxonomy" id="47866"/>
    <lineage>
        <taxon>Bacteria</taxon>
        <taxon>Bacillati</taxon>
        <taxon>Actinomycetota</taxon>
        <taxon>Actinomycetes</taxon>
        <taxon>Micromonosporales</taxon>
        <taxon>Micromonosporaceae</taxon>
        <taxon>Micromonospora</taxon>
    </lineage>
</organism>
<dbReference type="STRING" id="47866.GA0074694_4806"/>
<evidence type="ECO:0000313" key="6">
    <source>
        <dbReference type="EMBL" id="SCL27418.1"/>
    </source>
</evidence>
<keyword evidence="3" id="KW-0547">Nucleotide-binding</keyword>
<dbReference type="GO" id="GO:0016887">
    <property type="term" value="F:ATP hydrolysis activity"/>
    <property type="evidence" value="ECO:0007669"/>
    <property type="project" value="InterPro"/>
</dbReference>
<dbReference type="Proteomes" id="UP000198906">
    <property type="component" value="Unassembled WGS sequence"/>
</dbReference>
<dbReference type="InterPro" id="IPR050107">
    <property type="entry name" value="ABC_carbohydrate_import_ATPase"/>
</dbReference>
<dbReference type="RefSeq" id="WP_091461885.1">
    <property type="nucleotide sequence ID" value="NZ_FMHU01000002.1"/>
</dbReference>
<keyword evidence="7" id="KW-1185">Reference proteome</keyword>
<dbReference type="Gene3D" id="3.40.50.300">
    <property type="entry name" value="P-loop containing nucleotide triphosphate hydrolases"/>
    <property type="match status" value="2"/>
</dbReference>